<evidence type="ECO:0000259" key="3">
    <source>
        <dbReference type="Pfam" id="PF22936"/>
    </source>
</evidence>
<dbReference type="EMBL" id="BKCJ010278501">
    <property type="protein sequence ID" value="GEZ43468.1"/>
    <property type="molecule type" value="Genomic_DNA"/>
</dbReference>
<feature type="region of interest" description="Disordered" evidence="2">
    <location>
        <begin position="225"/>
        <end position="254"/>
    </location>
</feature>
<evidence type="ECO:0000313" key="4">
    <source>
        <dbReference type="EMBL" id="GEZ43468.1"/>
    </source>
</evidence>
<comment type="caution">
    <text evidence="4">The sequence shown here is derived from an EMBL/GenBank/DDBJ whole genome shotgun (WGS) entry which is preliminary data.</text>
</comment>
<sequence length="477" mass="54588">MMKAQVHVLKSSAISDEQPFLRSKYHCQNDKSIKCDGNDKVISRALRNQDNKHKERKRRNVPMETPTSTALVSYDGLGGYDWKTVKILKSQNEQLSKDLKKFKLMVLGYKTGLESVEDRLKFFKTNEYVYLEDIKVLKVEIQMKDIAIKELRRKLEVAQKEKDGIQLTVEKLENASKSLNKLIDCQIVTTARKVSDDEEENVSQPKIEKKIVKLSIPKIEFVKPRQQDKSARKTVKKVENNRQNTHRPRGNQRNWNNMMSQKLRRNFEMFNKAGYTHPCAKKNMVPRAVLIKSGVVSVNTARQVNAAHPKTTVNVARPMSYLSETVHSTVERSIQKNTSFKNSNVNQRVNTVRSKTVNIARLKAVVNVVQGNKGNPQIDLQDQGVIDSGCSRHMTGNMSYLTDSKEIDRGYVIFEGNLRGGKITGKCTIKTGTLDFKNVYFMRELKFNLFSVSQMCDKKNSVLFNDTECIVLSPNFK</sequence>
<feature type="domain" description="Retrovirus-related Pol polyprotein from transposon TNT 1-94-like beta-barrel" evidence="3">
    <location>
        <begin position="385"/>
        <end position="458"/>
    </location>
</feature>
<dbReference type="InterPro" id="IPR054722">
    <property type="entry name" value="PolX-like_BBD"/>
</dbReference>
<name>A0A699IG05_TANCI</name>
<dbReference type="Pfam" id="PF22936">
    <property type="entry name" value="Pol_BBD"/>
    <property type="match status" value="1"/>
</dbReference>
<reference evidence="4" key="1">
    <citation type="journal article" date="2019" name="Sci. Rep.">
        <title>Draft genome of Tanacetum cinerariifolium, the natural source of mosquito coil.</title>
        <authorList>
            <person name="Yamashiro T."/>
            <person name="Shiraishi A."/>
            <person name="Satake H."/>
            <person name="Nakayama K."/>
        </authorList>
    </citation>
    <scope>NUCLEOTIDE SEQUENCE</scope>
</reference>
<feature type="coiled-coil region" evidence="1">
    <location>
        <begin position="134"/>
        <end position="175"/>
    </location>
</feature>
<evidence type="ECO:0000256" key="1">
    <source>
        <dbReference type="SAM" id="Coils"/>
    </source>
</evidence>
<feature type="compositionally biased region" description="Basic and acidic residues" evidence="2">
    <location>
        <begin position="225"/>
        <end position="240"/>
    </location>
</feature>
<gene>
    <name evidence="4" type="ORF">Tci_515441</name>
</gene>
<proteinExistence type="predicted"/>
<evidence type="ECO:0000256" key="2">
    <source>
        <dbReference type="SAM" id="MobiDB-lite"/>
    </source>
</evidence>
<dbReference type="AlphaFoldDB" id="A0A699IG05"/>
<organism evidence="4">
    <name type="scientific">Tanacetum cinerariifolium</name>
    <name type="common">Dalmatian daisy</name>
    <name type="synonym">Chrysanthemum cinerariifolium</name>
    <dbReference type="NCBI Taxonomy" id="118510"/>
    <lineage>
        <taxon>Eukaryota</taxon>
        <taxon>Viridiplantae</taxon>
        <taxon>Streptophyta</taxon>
        <taxon>Embryophyta</taxon>
        <taxon>Tracheophyta</taxon>
        <taxon>Spermatophyta</taxon>
        <taxon>Magnoliopsida</taxon>
        <taxon>eudicotyledons</taxon>
        <taxon>Gunneridae</taxon>
        <taxon>Pentapetalae</taxon>
        <taxon>asterids</taxon>
        <taxon>campanulids</taxon>
        <taxon>Asterales</taxon>
        <taxon>Asteraceae</taxon>
        <taxon>Asteroideae</taxon>
        <taxon>Anthemideae</taxon>
        <taxon>Anthemidinae</taxon>
        <taxon>Tanacetum</taxon>
    </lineage>
</organism>
<accession>A0A699IG05</accession>
<protein>
    <submittedName>
        <fullName evidence="4">Ribonuclease H-like domain-containing protein</fullName>
    </submittedName>
</protein>
<keyword evidence="1" id="KW-0175">Coiled coil</keyword>